<keyword evidence="3" id="KW-1185">Reference proteome</keyword>
<comment type="caution">
    <text evidence="2">The sequence shown here is derived from an EMBL/GenBank/DDBJ whole genome shotgun (WGS) entry which is preliminary data.</text>
</comment>
<dbReference type="AlphaFoldDB" id="S0LIB5"/>
<gene>
    <name evidence="2" type="ORF">I573_00023</name>
</gene>
<accession>S0LIB5</accession>
<dbReference type="EMBL" id="ASWO01000001">
    <property type="protein sequence ID" value="EOT86968.1"/>
    <property type="molecule type" value="Genomic_DNA"/>
</dbReference>
<organism evidence="2 3">
    <name type="scientific">Enterococcus sulfureus ATCC 49903</name>
    <dbReference type="NCBI Taxonomy" id="1140003"/>
    <lineage>
        <taxon>Bacteria</taxon>
        <taxon>Bacillati</taxon>
        <taxon>Bacillota</taxon>
        <taxon>Bacilli</taxon>
        <taxon>Lactobacillales</taxon>
        <taxon>Enterococcaceae</taxon>
        <taxon>Enterococcus</taxon>
    </lineage>
</organism>
<dbReference type="RefSeq" id="WP_016184516.1">
    <property type="nucleotide sequence ID" value="NZ_ASWO01000001.1"/>
</dbReference>
<evidence type="ECO:0000313" key="2">
    <source>
        <dbReference type="EMBL" id="EOT86968.1"/>
    </source>
</evidence>
<feature type="transmembrane region" description="Helical" evidence="1">
    <location>
        <begin position="38"/>
        <end position="63"/>
    </location>
</feature>
<sequence>MFQSLLGILLIALAGYSMYNTAKLGKRTTKQGDASTPIFIMGALGYGFFINLFLLLLGIALLFHLGIG</sequence>
<keyword evidence="1" id="KW-1133">Transmembrane helix</keyword>
<keyword evidence="1" id="KW-0472">Membrane</keyword>
<dbReference type="Proteomes" id="UP000015961">
    <property type="component" value="Unassembled WGS sequence"/>
</dbReference>
<dbReference type="PATRIC" id="fig|1140003.3.peg.21"/>
<keyword evidence="1" id="KW-0812">Transmembrane</keyword>
<evidence type="ECO:0000313" key="3">
    <source>
        <dbReference type="Proteomes" id="UP000015961"/>
    </source>
</evidence>
<protein>
    <submittedName>
        <fullName evidence="2">Uncharacterized protein</fullName>
    </submittedName>
</protein>
<evidence type="ECO:0000256" key="1">
    <source>
        <dbReference type="SAM" id="Phobius"/>
    </source>
</evidence>
<name>S0LIB5_9ENTE</name>
<proteinExistence type="predicted"/>
<reference evidence="2 3" key="1">
    <citation type="submission" date="2013-03" db="EMBL/GenBank/DDBJ databases">
        <title>The Genome Sequence of Enterococcus sulfureus ATCC_49903 (PacBio/Illumina hybrid assembly).</title>
        <authorList>
            <consortium name="The Broad Institute Genomics Platform"/>
            <consortium name="The Broad Institute Genome Sequencing Center for Infectious Disease"/>
            <person name="Earl A."/>
            <person name="Russ C."/>
            <person name="Gilmore M."/>
            <person name="Surin D."/>
            <person name="Walker B."/>
            <person name="Young S."/>
            <person name="Zeng Q."/>
            <person name="Gargeya S."/>
            <person name="Fitzgerald M."/>
            <person name="Haas B."/>
            <person name="Abouelleil A."/>
            <person name="Allen A.W."/>
            <person name="Alvarado L."/>
            <person name="Arachchi H.M."/>
            <person name="Berlin A.M."/>
            <person name="Chapman S.B."/>
            <person name="Gainer-Dewar J."/>
            <person name="Goldberg J."/>
            <person name="Griggs A."/>
            <person name="Gujja S."/>
            <person name="Hansen M."/>
            <person name="Howarth C."/>
            <person name="Imamovic A."/>
            <person name="Ireland A."/>
            <person name="Larimer J."/>
            <person name="McCowan C."/>
            <person name="Murphy C."/>
            <person name="Pearson M."/>
            <person name="Poon T.W."/>
            <person name="Priest M."/>
            <person name="Roberts A."/>
            <person name="Saif S."/>
            <person name="Shea T."/>
            <person name="Sisk P."/>
            <person name="Sykes S."/>
            <person name="Wortman J."/>
            <person name="Nusbaum C."/>
            <person name="Birren B."/>
        </authorList>
    </citation>
    <scope>NUCLEOTIDE SEQUENCE [LARGE SCALE GENOMIC DNA]</scope>
    <source>
        <strain evidence="2 3">ATCC 49903</strain>
    </source>
</reference>